<name>A0ABR3K852_TRISP</name>
<dbReference type="InterPro" id="IPR036052">
    <property type="entry name" value="TrpB-like_PALP_sf"/>
</dbReference>
<dbReference type="PROSITE" id="PS00901">
    <property type="entry name" value="CYS_SYNTHASE"/>
    <property type="match status" value="1"/>
</dbReference>
<sequence length="80" mass="9031">MSSNCRSTWAPPNRSSTCTWTLENQLKSPHCHKLFSLNVLAKEAGLKCELLAKCEYFNPGGSVKDRIAVRMMKMQKLQVS</sequence>
<comment type="caution">
    <text evidence="1">The sequence shown here is derived from an EMBL/GenBank/DDBJ whole genome shotgun (WGS) entry which is preliminary data.</text>
</comment>
<proteinExistence type="predicted"/>
<dbReference type="Proteomes" id="UP001558632">
    <property type="component" value="Unassembled WGS sequence"/>
</dbReference>
<dbReference type="SUPFAM" id="SSF53686">
    <property type="entry name" value="Tryptophan synthase beta subunit-like PLP-dependent enzymes"/>
    <property type="match status" value="1"/>
</dbReference>
<evidence type="ECO:0000313" key="2">
    <source>
        <dbReference type="Proteomes" id="UP001558632"/>
    </source>
</evidence>
<evidence type="ECO:0000313" key="1">
    <source>
        <dbReference type="EMBL" id="KAL1232318.1"/>
    </source>
</evidence>
<organism evidence="1 2">
    <name type="scientific">Trichinella spiralis</name>
    <name type="common">Trichina worm</name>
    <dbReference type="NCBI Taxonomy" id="6334"/>
    <lineage>
        <taxon>Eukaryota</taxon>
        <taxon>Metazoa</taxon>
        <taxon>Ecdysozoa</taxon>
        <taxon>Nematoda</taxon>
        <taxon>Enoplea</taxon>
        <taxon>Dorylaimia</taxon>
        <taxon>Trichinellida</taxon>
        <taxon>Trichinellidae</taxon>
        <taxon>Trichinella</taxon>
    </lineage>
</organism>
<protein>
    <submittedName>
        <fullName evidence="1">Cystathionine beta-synthase</fullName>
    </submittedName>
</protein>
<keyword evidence="2" id="KW-1185">Reference proteome</keyword>
<dbReference type="EMBL" id="JBEUSY010000451">
    <property type="protein sequence ID" value="KAL1232318.1"/>
    <property type="molecule type" value="Genomic_DNA"/>
</dbReference>
<dbReference type="Gene3D" id="3.40.50.1100">
    <property type="match status" value="2"/>
</dbReference>
<gene>
    <name evidence="1" type="ORF">TSPI_01734</name>
</gene>
<dbReference type="InterPro" id="IPR001216">
    <property type="entry name" value="P-phosphate_BS"/>
</dbReference>
<accession>A0ABR3K852</accession>
<reference evidence="1 2" key="1">
    <citation type="submission" date="2024-07" db="EMBL/GenBank/DDBJ databases">
        <title>Enhanced genomic and transcriptomic resources for Trichinella pseudospiralis and T. spiralis underpin the discovery of pronounced molecular differences between stages and species.</title>
        <authorList>
            <person name="Pasi K.K."/>
            <person name="La Rosa G."/>
            <person name="Gomez-Morales M.A."/>
            <person name="Tosini F."/>
            <person name="Sumanam S."/>
            <person name="Young N.D."/>
            <person name="Chang B.C."/>
            <person name="Robin G.B."/>
        </authorList>
    </citation>
    <scope>NUCLEOTIDE SEQUENCE [LARGE SCALE GENOMIC DNA]</scope>
    <source>
        <strain evidence="1">ISS534</strain>
    </source>
</reference>